<comment type="caution">
    <text evidence="8">The sequence shown here is derived from an EMBL/GenBank/DDBJ whole genome shotgun (WGS) entry which is preliminary data.</text>
</comment>
<dbReference type="InterPro" id="IPR024642">
    <property type="entry name" value="SUZ-C"/>
</dbReference>
<feature type="domain" description="SUZ-C" evidence="7">
    <location>
        <begin position="485"/>
        <end position="522"/>
    </location>
</feature>
<feature type="domain" description="HTH La-type RNA-binding" evidence="6">
    <location>
        <begin position="106"/>
        <end position="197"/>
    </location>
</feature>
<gene>
    <name evidence="8" type="ORF">MNOR_LOCUS24867</name>
</gene>
<keyword evidence="9" id="KW-1185">Reference proteome</keyword>
<feature type="compositionally biased region" description="Basic and acidic residues" evidence="5">
    <location>
        <begin position="444"/>
        <end position="455"/>
    </location>
</feature>
<evidence type="ECO:0000313" key="8">
    <source>
        <dbReference type="EMBL" id="CAL4124909.1"/>
    </source>
</evidence>
<dbReference type="GO" id="GO:0003729">
    <property type="term" value="F:mRNA binding"/>
    <property type="evidence" value="ECO:0007669"/>
    <property type="project" value="TreeGrafter"/>
</dbReference>
<reference evidence="8 9" key="1">
    <citation type="submission" date="2024-05" db="EMBL/GenBank/DDBJ databases">
        <authorList>
            <person name="Wallberg A."/>
        </authorList>
    </citation>
    <scope>NUCLEOTIDE SEQUENCE [LARGE SCALE GENOMIC DNA]</scope>
</reference>
<proteinExistence type="predicted"/>
<organism evidence="8 9">
    <name type="scientific">Meganyctiphanes norvegica</name>
    <name type="common">Northern krill</name>
    <name type="synonym">Thysanopoda norvegica</name>
    <dbReference type="NCBI Taxonomy" id="48144"/>
    <lineage>
        <taxon>Eukaryota</taxon>
        <taxon>Metazoa</taxon>
        <taxon>Ecdysozoa</taxon>
        <taxon>Arthropoda</taxon>
        <taxon>Crustacea</taxon>
        <taxon>Multicrustacea</taxon>
        <taxon>Malacostraca</taxon>
        <taxon>Eumalacostraca</taxon>
        <taxon>Eucarida</taxon>
        <taxon>Euphausiacea</taxon>
        <taxon>Euphausiidae</taxon>
        <taxon>Meganyctiphanes</taxon>
    </lineage>
</organism>
<evidence type="ECO:0000256" key="2">
    <source>
        <dbReference type="ARBA" id="ARBA00022884"/>
    </source>
</evidence>
<dbReference type="SMART" id="SM00715">
    <property type="entry name" value="LA"/>
    <property type="match status" value="1"/>
</dbReference>
<evidence type="ECO:0000259" key="7">
    <source>
        <dbReference type="PROSITE" id="PS51938"/>
    </source>
</evidence>
<dbReference type="PANTHER" id="PTHR22792:SF140">
    <property type="entry name" value="ACHILLES, ISOFORM A"/>
    <property type="match status" value="1"/>
</dbReference>
<dbReference type="InterPro" id="IPR036388">
    <property type="entry name" value="WH-like_DNA-bd_sf"/>
</dbReference>
<dbReference type="EMBL" id="CAXKWB010023182">
    <property type="protein sequence ID" value="CAL4124909.1"/>
    <property type="molecule type" value="Genomic_DNA"/>
</dbReference>
<dbReference type="GO" id="GO:0005634">
    <property type="term" value="C:nucleus"/>
    <property type="evidence" value="ECO:0007669"/>
    <property type="project" value="UniProtKB-SubCell"/>
</dbReference>
<dbReference type="FunFam" id="1.10.10.10:FF:000158">
    <property type="entry name" value="La ribonucleoprotein domain family member 7"/>
    <property type="match status" value="1"/>
</dbReference>
<feature type="compositionally biased region" description="Low complexity" evidence="5">
    <location>
        <begin position="370"/>
        <end position="385"/>
    </location>
</feature>
<evidence type="ECO:0000259" key="6">
    <source>
        <dbReference type="PROSITE" id="PS50961"/>
    </source>
</evidence>
<dbReference type="InterPro" id="IPR036390">
    <property type="entry name" value="WH_DNA-bd_sf"/>
</dbReference>
<evidence type="ECO:0008006" key="10">
    <source>
        <dbReference type="Google" id="ProtNLM"/>
    </source>
</evidence>
<keyword evidence="2 4" id="KW-0694">RNA-binding</keyword>
<feature type="region of interest" description="Disordered" evidence="5">
    <location>
        <begin position="1"/>
        <end position="75"/>
    </location>
</feature>
<feature type="compositionally biased region" description="Low complexity" evidence="5">
    <location>
        <begin position="21"/>
        <end position="32"/>
    </location>
</feature>
<dbReference type="Pfam" id="PF05383">
    <property type="entry name" value="La"/>
    <property type="match status" value="1"/>
</dbReference>
<dbReference type="InterPro" id="IPR045180">
    <property type="entry name" value="La_dom_prot"/>
</dbReference>
<dbReference type="GO" id="GO:1990904">
    <property type="term" value="C:ribonucleoprotein complex"/>
    <property type="evidence" value="ECO:0007669"/>
    <property type="project" value="InterPro"/>
</dbReference>
<dbReference type="InterPro" id="IPR035979">
    <property type="entry name" value="RBD_domain_sf"/>
</dbReference>
<feature type="compositionally biased region" description="Polar residues" evidence="5">
    <location>
        <begin position="424"/>
        <end position="438"/>
    </location>
</feature>
<evidence type="ECO:0000256" key="1">
    <source>
        <dbReference type="ARBA" id="ARBA00004123"/>
    </source>
</evidence>
<dbReference type="PROSITE" id="PS51938">
    <property type="entry name" value="SUZ_C"/>
    <property type="match status" value="1"/>
</dbReference>
<dbReference type="SUPFAM" id="SSF54928">
    <property type="entry name" value="RNA-binding domain, RBD"/>
    <property type="match status" value="1"/>
</dbReference>
<dbReference type="Pfam" id="PF12901">
    <property type="entry name" value="SUZ-C"/>
    <property type="match status" value="1"/>
</dbReference>
<dbReference type="PRINTS" id="PR00302">
    <property type="entry name" value="LUPUSLA"/>
</dbReference>
<evidence type="ECO:0000256" key="4">
    <source>
        <dbReference type="PROSITE-ProRule" id="PRU00332"/>
    </source>
</evidence>
<dbReference type="PROSITE" id="PS50961">
    <property type="entry name" value="HTH_LA"/>
    <property type="match status" value="1"/>
</dbReference>
<dbReference type="Proteomes" id="UP001497623">
    <property type="component" value="Unassembled WGS sequence"/>
</dbReference>
<name>A0AAV2RHV6_MEGNR</name>
<dbReference type="SUPFAM" id="SSF46785">
    <property type="entry name" value="Winged helix' DNA-binding domain"/>
    <property type="match status" value="1"/>
</dbReference>
<dbReference type="InterPro" id="IPR002344">
    <property type="entry name" value="Lupus_La"/>
</dbReference>
<feature type="compositionally biased region" description="Acidic residues" evidence="5">
    <location>
        <begin position="48"/>
        <end position="59"/>
    </location>
</feature>
<keyword evidence="3" id="KW-0539">Nucleus</keyword>
<evidence type="ECO:0000313" key="9">
    <source>
        <dbReference type="Proteomes" id="UP001497623"/>
    </source>
</evidence>
<sequence length="529" mass="58998">MYSYLSRIGLGTTASEDSTTSSQESGRHGSSSDGNLENGKDESGDASSELDEGIDADENDNLKTPKINIGGDDVFSDYEPSDIGSLYSSANDADVENVNDTPRDITSPSQDICKKVVELIEFYLSDTNLAKDMFLLKHVSKHREGYISVRLMTSYKKVKRITKDWNIVSESLKASTFLELNEEGNKVRRRNPLPLHLDEQTRAFRTILATNINKDEAQMDTLADLFGQYGEMFALQLHKPGGRILDEVRQMEVTRPGISEKVCAIVEYEHVYCARQALRTINNNAECNIDVIEIPSKYFMKRNRSPFDNESAYFSASETDSSVSDSFPNKKSLHLRPHKISSVSPVSPRRCFHDNKKSPVKTVKTHETSIRSSSISSSGASPISSKNLSLKLIPPGSNPRRRQVQTPSLSTPPDSPYLGRRQLFDTNVKGSNLSSAPTSPWLRRRNDSNDSHTPDSSRCNSPLPLRRAWTPCQTPTSPSLLLWSPHPSPNVRRRNTAPDVRADNVIRFPRGPDGTKGFHKRLNVQIGQA</sequence>
<dbReference type="Gene3D" id="1.10.10.10">
    <property type="entry name" value="Winged helix-like DNA-binding domain superfamily/Winged helix DNA-binding domain"/>
    <property type="match status" value="1"/>
</dbReference>
<evidence type="ECO:0000256" key="3">
    <source>
        <dbReference type="ARBA" id="ARBA00023242"/>
    </source>
</evidence>
<protein>
    <recommendedName>
        <fullName evidence="10">La-related protein 6</fullName>
    </recommendedName>
</protein>
<accession>A0AAV2RHV6</accession>
<dbReference type="PANTHER" id="PTHR22792">
    <property type="entry name" value="LUPUS LA PROTEIN-RELATED"/>
    <property type="match status" value="1"/>
</dbReference>
<feature type="region of interest" description="Disordered" evidence="5">
    <location>
        <begin position="318"/>
        <end position="464"/>
    </location>
</feature>
<dbReference type="GO" id="GO:0006396">
    <property type="term" value="P:RNA processing"/>
    <property type="evidence" value="ECO:0007669"/>
    <property type="project" value="InterPro"/>
</dbReference>
<comment type="subcellular location">
    <subcellularLocation>
        <location evidence="1">Nucleus</location>
    </subcellularLocation>
</comment>
<feature type="non-terminal residue" evidence="8">
    <location>
        <position position="529"/>
    </location>
</feature>
<dbReference type="AlphaFoldDB" id="A0AAV2RHV6"/>
<dbReference type="InterPro" id="IPR006630">
    <property type="entry name" value="La_HTH"/>
</dbReference>
<evidence type="ECO:0000256" key="5">
    <source>
        <dbReference type="SAM" id="MobiDB-lite"/>
    </source>
</evidence>